<evidence type="ECO:0000256" key="2">
    <source>
        <dbReference type="ARBA" id="ARBA00022490"/>
    </source>
</evidence>
<evidence type="ECO:0000256" key="10">
    <source>
        <dbReference type="RuleBase" id="RU000577"/>
    </source>
</evidence>
<dbReference type="InterPro" id="IPR013317">
    <property type="entry name" value="DnaA_dom"/>
</dbReference>
<comment type="function">
    <text evidence="8 10">Plays an essential role in the initiation and regulation of chromosomal replication. ATP-DnaA binds to the origin of replication (oriC) to initiate formation of the DNA replication initiation complex once per cell cycle. Binds the DnaA box (a 9 base pair repeat at the origin) and separates the double-stranded (ds)DNA. Forms a right-handed helical filament on oriC DNA; dsDNA binds to the exterior of the filament while single-stranded (ss)DNA is stabiized in the filament's interior. The ATP-DnaA-oriC complex binds and stabilizes one strand of the AT-rich DNA unwinding element (DUE), permitting loading of DNA polymerase. After initiation quickly degrades to an ADP-DnaA complex that is not apt for DNA replication. Binds acidic phospholipids.</text>
</comment>
<dbReference type="FunFam" id="3.40.50.300:FF:000668">
    <property type="entry name" value="Chromosomal replication initiator protein DnaA"/>
    <property type="match status" value="1"/>
</dbReference>
<evidence type="ECO:0000256" key="8">
    <source>
        <dbReference type="HAMAP-Rule" id="MF_00377"/>
    </source>
</evidence>
<dbReference type="PRINTS" id="PR00051">
    <property type="entry name" value="DNAA"/>
</dbReference>
<sequence length="450" mass="51706">MAHLVRGFPRMKERILQEIKTRVNRKSWELWFNSFEVKTIEGNKVIFSVGNLFIKEWLEKKYHSVLSRAVKTVLGHDATYELTYESFDSHTSYSEPLVKKKAVLLTPLNPAYTFENFVVGPGNSFAYHASLEVAKNPGKYNPLFIYGGVGLGKTHLLQSIGNYIVQREPDLRVMYITSEKFLNDLVDSMKEGKLAEFREKYRKKVDVLLIDDIQFLIGKTGVQTELFHTFNELHDSGKQIVICSDREPHMLKEFQDRLISRFQMGLVAKLEPPDRETRKSIARKMLEVEEGELPEEVLDFVAENVDDNLRRLKGAIIKLLVYKETTGREVDLKEAIALLKDFIKPERKPILDPIDELIEIVSRVMDVPKEEILSSSRNAKALMARRIGMYIAKTYLKSSLRTIAEKFNRSHPVVADSVKKVKNSLLKGNRQLKMYIDEIVGEISHRASSG</sequence>
<dbReference type="Pfam" id="PF11638">
    <property type="entry name" value="DnaA_N"/>
    <property type="match status" value="1"/>
</dbReference>
<dbReference type="eggNOG" id="COG0593">
    <property type="taxonomic scope" value="Bacteria"/>
</dbReference>
<dbReference type="GO" id="GO:0008289">
    <property type="term" value="F:lipid binding"/>
    <property type="evidence" value="ECO:0007669"/>
    <property type="project" value="UniProtKB-KW"/>
</dbReference>
<reference evidence="14 15" key="1">
    <citation type="journal article" date="2009" name="Biosci. Biotechnol. Biochem.">
        <title>WeGAS: a web-based microbial genome annotation system.</title>
        <authorList>
            <person name="Lee D."/>
            <person name="Seo H."/>
            <person name="Park C."/>
            <person name="Park K."/>
        </authorList>
    </citation>
    <scope>NUCLEOTIDE SEQUENCE [LARGE SCALE GENOMIC DNA]</scope>
    <source>
        <strain evidence="15">ATCC 49049 / DSM 4359 / NBRC 107923 / NS-E</strain>
    </source>
</reference>
<keyword evidence="4 8" id="KW-0547">Nucleotide-binding</keyword>
<feature type="region of interest" description="Domain III, AAA+ region" evidence="8">
    <location>
        <begin position="107"/>
        <end position="323"/>
    </location>
</feature>
<dbReference type="CDD" id="cd06571">
    <property type="entry name" value="Bac_DnaA_C"/>
    <property type="match status" value="1"/>
</dbReference>
<proteinExistence type="inferred from homology"/>
<comment type="subunit">
    <text evidence="8">Oligomerizes as a right-handed, spiral filament on DNA at oriC.</text>
</comment>
<dbReference type="GO" id="GO:0005886">
    <property type="term" value="C:plasma membrane"/>
    <property type="evidence" value="ECO:0007669"/>
    <property type="project" value="TreeGrafter"/>
</dbReference>
<dbReference type="InterPro" id="IPR027417">
    <property type="entry name" value="P-loop_NTPase"/>
</dbReference>
<dbReference type="KEGG" id="tna:CTN_1649"/>
<feature type="region of interest" description="Domain I, interacts with DnaA modulators" evidence="8">
    <location>
        <begin position="1"/>
        <end position="79"/>
    </location>
</feature>
<dbReference type="InterPro" id="IPR003593">
    <property type="entry name" value="AAA+_ATPase"/>
</dbReference>
<dbReference type="Pfam" id="PF08299">
    <property type="entry name" value="Bac_DnaA_C"/>
    <property type="match status" value="1"/>
</dbReference>
<evidence type="ECO:0000256" key="6">
    <source>
        <dbReference type="ARBA" id="ARBA00023121"/>
    </source>
</evidence>
<dbReference type="Proteomes" id="UP000000445">
    <property type="component" value="Chromosome"/>
</dbReference>
<dbReference type="GO" id="GO:0006270">
    <property type="term" value="P:DNA replication initiation"/>
    <property type="evidence" value="ECO:0007669"/>
    <property type="project" value="UniProtKB-UniRule"/>
</dbReference>
<evidence type="ECO:0000259" key="12">
    <source>
        <dbReference type="SMART" id="SM00382"/>
    </source>
</evidence>
<dbReference type="PANTHER" id="PTHR30050">
    <property type="entry name" value="CHROMOSOMAL REPLICATION INITIATOR PROTEIN DNAA"/>
    <property type="match status" value="1"/>
</dbReference>
<feature type="region of interest" description="Domain IV, binds dsDNA" evidence="8">
    <location>
        <begin position="324"/>
        <end position="450"/>
    </location>
</feature>
<feature type="binding site" evidence="8">
    <location>
        <position position="152"/>
    </location>
    <ligand>
        <name>ATP</name>
        <dbReference type="ChEBI" id="CHEBI:30616"/>
    </ligand>
</feature>
<evidence type="ECO:0000256" key="5">
    <source>
        <dbReference type="ARBA" id="ARBA00022840"/>
    </source>
</evidence>
<feature type="domain" description="AAA+ ATPase" evidence="12">
    <location>
        <begin position="139"/>
        <end position="270"/>
    </location>
</feature>
<dbReference type="NCBIfam" id="TIGR00362">
    <property type="entry name" value="DnaA"/>
    <property type="match status" value="1"/>
</dbReference>
<dbReference type="GO" id="GO:0005737">
    <property type="term" value="C:cytoplasm"/>
    <property type="evidence" value="ECO:0007669"/>
    <property type="project" value="UniProtKB-SubCell"/>
</dbReference>
<evidence type="ECO:0000256" key="7">
    <source>
        <dbReference type="ARBA" id="ARBA00023125"/>
    </source>
</evidence>
<evidence type="ECO:0000313" key="15">
    <source>
        <dbReference type="Proteomes" id="UP000000445"/>
    </source>
</evidence>
<dbReference type="Pfam" id="PF00308">
    <property type="entry name" value="Bac_DnaA"/>
    <property type="match status" value="1"/>
</dbReference>
<dbReference type="InterPro" id="IPR001957">
    <property type="entry name" value="Chromosome_initiator_DnaA"/>
</dbReference>
<dbReference type="InterPro" id="IPR024633">
    <property type="entry name" value="DnaA_N_dom"/>
</dbReference>
<evidence type="ECO:0000256" key="9">
    <source>
        <dbReference type="NCBIfam" id="TIGR00362"/>
    </source>
</evidence>
<dbReference type="Gene3D" id="3.40.50.300">
    <property type="entry name" value="P-loop containing nucleotide triphosphate hydrolases"/>
    <property type="match status" value="1"/>
</dbReference>
<evidence type="ECO:0000256" key="4">
    <source>
        <dbReference type="ARBA" id="ARBA00022741"/>
    </source>
</evidence>
<evidence type="ECO:0000256" key="3">
    <source>
        <dbReference type="ARBA" id="ARBA00022705"/>
    </source>
</evidence>
<evidence type="ECO:0000256" key="11">
    <source>
        <dbReference type="RuleBase" id="RU004227"/>
    </source>
</evidence>
<dbReference type="STRING" id="309803.CTN_1649"/>
<evidence type="ECO:0000256" key="1">
    <source>
        <dbReference type="ARBA" id="ARBA00006583"/>
    </source>
</evidence>
<comment type="similarity">
    <text evidence="1 8 11">Belongs to the DnaA family.</text>
</comment>
<dbReference type="GO" id="GO:0003688">
    <property type="term" value="F:DNA replication origin binding"/>
    <property type="evidence" value="ECO:0007669"/>
    <property type="project" value="UniProtKB-UniRule"/>
</dbReference>
<dbReference type="HAMAP" id="MF_00377">
    <property type="entry name" value="DnaA_bact"/>
    <property type="match status" value="1"/>
</dbReference>
<name>B9KA42_THENN</name>
<dbReference type="SUPFAM" id="SSF52540">
    <property type="entry name" value="P-loop containing nucleoside triphosphate hydrolases"/>
    <property type="match status" value="1"/>
</dbReference>
<dbReference type="Gene3D" id="1.10.1750.10">
    <property type="match status" value="1"/>
</dbReference>
<comment type="caution">
    <text evidence="8">Lacks conserved residue(s) required for the propagation of feature annotation.</text>
</comment>
<dbReference type="EMBL" id="CP000916">
    <property type="protein sequence ID" value="ACM23825.1"/>
    <property type="molecule type" value="Genomic_DNA"/>
</dbReference>
<keyword evidence="7 8" id="KW-0238">DNA-binding</keyword>
<feature type="binding site" evidence="8">
    <location>
        <position position="153"/>
    </location>
    <ligand>
        <name>ATP</name>
        <dbReference type="ChEBI" id="CHEBI:30616"/>
    </ligand>
</feature>
<dbReference type="InterPro" id="IPR010921">
    <property type="entry name" value="Trp_repressor/repl_initiator"/>
</dbReference>
<keyword evidence="5 8" id="KW-0067">ATP-binding</keyword>
<dbReference type="AlphaFoldDB" id="B9KA42"/>
<comment type="domain">
    <text evidence="8">Domain I is involved in oligomerization and binding regulators, domain II is flexibile and of varying length in different bacteria, domain III forms the AAA+ region, while domain IV binds dsDNA.</text>
</comment>
<protein>
    <recommendedName>
        <fullName evidence="8 9">Chromosomal replication initiator protein DnaA</fullName>
    </recommendedName>
</protein>
<dbReference type="PANTHER" id="PTHR30050:SF2">
    <property type="entry name" value="CHROMOSOMAL REPLICATION INITIATOR PROTEIN DNAA"/>
    <property type="match status" value="1"/>
</dbReference>
<dbReference type="SMART" id="SM00760">
    <property type="entry name" value="Bac_DnaA_C"/>
    <property type="match status" value="1"/>
</dbReference>
<dbReference type="InterPro" id="IPR038454">
    <property type="entry name" value="DnaA_N_sf"/>
</dbReference>
<dbReference type="GO" id="GO:0005524">
    <property type="term" value="F:ATP binding"/>
    <property type="evidence" value="ECO:0007669"/>
    <property type="project" value="UniProtKB-UniRule"/>
</dbReference>
<dbReference type="Gene3D" id="1.10.8.60">
    <property type="match status" value="1"/>
</dbReference>
<dbReference type="InterPro" id="IPR013159">
    <property type="entry name" value="DnaA_C"/>
</dbReference>
<organism evidence="14 15">
    <name type="scientific">Thermotoga neapolitana (strain ATCC 49049 / DSM 4359 / NBRC 107923 / NS-E)</name>
    <dbReference type="NCBI Taxonomy" id="309803"/>
    <lineage>
        <taxon>Bacteria</taxon>
        <taxon>Thermotogati</taxon>
        <taxon>Thermotogota</taxon>
        <taxon>Thermotogae</taxon>
        <taxon>Thermotogales</taxon>
        <taxon>Thermotogaceae</taxon>
        <taxon>Thermotoga</taxon>
    </lineage>
</organism>
<dbReference type="HOGENOM" id="CLU_026910_3_0_0"/>
<evidence type="ECO:0000259" key="13">
    <source>
        <dbReference type="SMART" id="SM00760"/>
    </source>
</evidence>
<keyword evidence="6 8" id="KW-0446">Lipid-binding</keyword>
<accession>B9KA42</accession>
<gene>
    <name evidence="8" type="primary">dnaA</name>
    <name evidence="14" type="ordered locus">CTN_1649</name>
</gene>
<dbReference type="Gene3D" id="3.30.300.180">
    <property type="match status" value="1"/>
</dbReference>
<feature type="domain" description="Chromosomal replication initiator DnaA C-terminal" evidence="13">
    <location>
        <begin position="353"/>
        <end position="421"/>
    </location>
</feature>
<dbReference type="PROSITE" id="PS01008">
    <property type="entry name" value="DNAA"/>
    <property type="match status" value="1"/>
</dbReference>
<dbReference type="InterPro" id="IPR020591">
    <property type="entry name" value="Chromosome_initiator_DnaA-like"/>
</dbReference>
<comment type="subcellular location">
    <subcellularLocation>
        <location evidence="8">Cytoplasm</location>
    </subcellularLocation>
</comment>
<feature type="binding site" evidence="8">
    <location>
        <position position="154"/>
    </location>
    <ligand>
        <name>ATP</name>
        <dbReference type="ChEBI" id="CHEBI:30616"/>
    </ligand>
</feature>
<dbReference type="SMART" id="SM00382">
    <property type="entry name" value="AAA"/>
    <property type="match status" value="1"/>
</dbReference>
<keyword evidence="3 8" id="KW-0235">DNA replication</keyword>
<keyword evidence="15" id="KW-1185">Reference proteome</keyword>
<feature type="binding site" evidence="8">
    <location>
        <position position="150"/>
    </location>
    <ligand>
        <name>ATP</name>
        <dbReference type="ChEBI" id="CHEBI:30616"/>
    </ligand>
</feature>
<dbReference type="GO" id="GO:0006275">
    <property type="term" value="P:regulation of DNA replication"/>
    <property type="evidence" value="ECO:0007669"/>
    <property type="project" value="UniProtKB-UniRule"/>
</dbReference>
<dbReference type="CDD" id="cd00009">
    <property type="entry name" value="AAA"/>
    <property type="match status" value="1"/>
</dbReference>
<evidence type="ECO:0000313" key="14">
    <source>
        <dbReference type="EMBL" id="ACM23825.1"/>
    </source>
</evidence>
<keyword evidence="2 8" id="KW-0963">Cytoplasm</keyword>
<dbReference type="SUPFAM" id="SSF48295">
    <property type="entry name" value="TrpR-like"/>
    <property type="match status" value="1"/>
</dbReference>
<dbReference type="InterPro" id="IPR018312">
    <property type="entry name" value="Chromosome_initiator_DnaA_CS"/>
</dbReference>